<keyword evidence="1" id="KW-0812">Transmembrane</keyword>
<evidence type="ECO:0000256" key="1">
    <source>
        <dbReference type="SAM" id="Phobius"/>
    </source>
</evidence>
<feature type="transmembrane region" description="Helical" evidence="1">
    <location>
        <begin position="40"/>
        <end position="58"/>
    </location>
</feature>
<keyword evidence="1" id="KW-0472">Membrane</keyword>
<evidence type="ECO:0000313" key="3">
    <source>
        <dbReference type="Proteomes" id="UP001259347"/>
    </source>
</evidence>
<dbReference type="RefSeq" id="WP_310023104.1">
    <property type="nucleotide sequence ID" value="NZ_JAVDUM010000018.1"/>
</dbReference>
<organism evidence="2 3">
    <name type="scientific">Microbacterium resistens</name>
    <dbReference type="NCBI Taxonomy" id="156977"/>
    <lineage>
        <taxon>Bacteria</taxon>
        <taxon>Bacillati</taxon>
        <taxon>Actinomycetota</taxon>
        <taxon>Actinomycetes</taxon>
        <taxon>Micrococcales</taxon>
        <taxon>Microbacteriaceae</taxon>
        <taxon>Microbacterium</taxon>
    </lineage>
</organism>
<accession>A0ABU1SH57</accession>
<dbReference type="Proteomes" id="UP001259347">
    <property type="component" value="Unassembled WGS sequence"/>
</dbReference>
<proteinExistence type="predicted"/>
<reference evidence="2 3" key="1">
    <citation type="submission" date="2023-07" db="EMBL/GenBank/DDBJ databases">
        <title>Sorghum-associated microbial communities from plants grown in Nebraska, USA.</title>
        <authorList>
            <person name="Schachtman D."/>
        </authorList>
    </citation>
    <scope>NUCLEOTIDE SEQUENCE [LARGE SCALE GENOMIC DNA]</scope>
    <source>
        <strain evidence="2 3">2980</strain>
    </source>
</reference>
<name>A0ABU1SH57_9MICO</name>
<evidence type="ECO:0000313" key="2">
    <source>
        <dbReference type="EMBL" id="MDR6868879.1"/>
    </source>
</evidence>
<gene>
    <name evidence="2" type="ORF">J2Y69_003505</name>
</gene>
<feature type="transmembrane region" description="Helical" evidence="1">
    <location>
        <begin position="12"/>
        <end position="34"/>
    </location>
</feature>
<protein>
    <submittedName>
        <fullName evidence="2">Uncharacterized protein</fullName>
    </submittedName>
</protein>
<dbReference type="EMBL" id="JAVDUM010000018">
    <property type="protein sequence ID" value="MDR6868879.1"/>
    <property type="molecule type" value="Genomic_DNA"/>
</dbReference>
<comment type="caution">
    <text evidence="2">The sequence shown here is derived from an EMBL/GenBank/DDBJ whole genome shotgun (WGS) entry which is preliminary data.</text>
</comment>
<sequence length="73" mass="8182">MVSIKHPNVSLLLGVTYMAAGVLILVAGVNSAFTTPWPKGALYLILVLTSWWAFKEGLQKTRTVFRHRTRPRT</sequence>
<keyword evidence="1" id="KW-1133">Transmembrane helix</keyword>
<keyword evidence="3" id="KW-1185">Reference proteome</keyword>